<dbReference type="GO" id="GO:0030527">
    <property type="term" value="F:structural constituent of chromatin"/>
    <property type="evidence" value="ECO:0007669"/>
    <property type="project" value="InterPro"/>
</dbReference>
<evidence type="ECO:0000256" key="3">
    <source>
        <dbReference type="ARBA" id="ARBA00006564"/>
    </source>
</evidence>
<dbReference type="PANTHER" id="PTHR10484">
    <property type="entry name" value="HISTONE H4"/>
    <property type="match status" value="1"/>
</dbReference>
<dbReference type="InParanoid" id="C5KSF4"/>
<evidence type="ECO:0000256" key="7">
    <source>
        <dbReference type="ARBA" id="ARBA00023242"/>
    </source>
</evidence>
<dbReference type="AlphaFoldDB" id="C5KSF4"/>
<evidence type="ECO:0000313" key="9">
    <source>
        <dbReference type="EMBL" id="EER12568.1"/>
    </source>
</evidence>
<evidence type="ECO:0000256" key="2">
    <source>
        <dbReference type="ARBA" id="ARBA00004286"/>
    </source>
</evidence>
<sequence length="98" mass="10768">MSGRGKGIRGLGKGGATRHSRRLLDSDDAFKDKLKTGAIKKLARIAGIKRIGRNVYDSTRDVERDVLFALLLNVVPPRMSLLTSTTVFTRGEMLNTIP</sequence>
<dbReference type="GeneID" id="9058272"/>
<evidence type="ECO:0000256" key="6">
    <source>
        <dbReference type="ARBA" id="ARBA00023125"/>
    </source>
</evidence>
<dbReference type="RefSeq" id="XP_002780773.1">
    <property type="nucleotide sequence ID" value="XM_002780727.1"/>
</dbReference>
<name>C5KSF4_PERM5</name>
<evidence type="ECO:0000256" key="4">
    <source>
        <dbReference type="ARBA" id="ARBA00011538"/>
    </source>
</evidence>
<dbReference type="GO" id="GO:0000786">
    <property type="term" value="C:nucleosome"/>
    <property type="evidence" value="ECO:0007669"/>
    <property type="project" value="UniProtKB-KW"/>
</dbReference>
<gene>
    <name evidence="9" type="ORF">Pmar_PMAR027386</name>
</gene>
<dbReference type="GO" id="GO:0046982">
    <property type="term" value="F:protein heterodimerization activity"/>
    <property type="evidence" value="ECO:0007669"/>
    <property type="project" value="InterPro"/>
</dbReference>
<dbReference type="InterPro" id="IPR001951">
    <property type="entry name" value="Histone_H4"/>
</dbReference>
<organism evidence="10">
    <name type="scientific">Perkinsus marinus (strain ATCC 50983 / TXsc)</name>
    <dbReference type="NCBI Taxonomy" id="423536"/>
    <lineage>
        <taxon>Eukaryota</taxon>
        <taxon>Sar</taxon>
        <taxon>Alveolata</taxon>
        <taxon>Perkinsozoa</taxon>
        <taxon>Perkinsea</taxon>
        <taxon>Perkinsida</taxon>
        <taxon>Perkinsidae</taxon>
        <taxon>Perkinsus</taxon>
    </lineage>
</organism>
<dbReference type="GO" id="GO:0003677">
    <property type="term" value="F:DNA binding"/>
    <property type="evidence" value="ECO:0007669"/>
    <property type="project" value="UniProtKB-KW"/>
</dbReference>
<keyword evidence="6" id="KW-0238">DNA-binding</keyword>
<dbReference type="GO" id="GO:0005634">
    <property type="term" value="C:nucleus"/>
    <property type="evidence" value="ECO:0007669"/>
    <property type="project" value="UniProtKB-SubCell"/>
</dbReference>
<proteinExistence type="inferred from homology"/>
<dbReference type="Gene3D" id="1.10.20.10">
    <property type="entry name" value="Histone, subunit A"/>
    <property type="match status" value="1"/>
</dbReference>
<comment type="similarity">
    <text evidence="3">Belongs to the histone H4 family.</text>
</comment>
<dbReference type="Proteomes" id="UP000007800">
    <property type="component" value="Unassembled WGS sequence"/>
</dbReference>
<dbReference type="InterPro" id="IPR009072">
    <property type="entry name" value="Histone-fold"/>
</dbReference>
<evidence type="ECO:0000256" key="8">
    <source>
        <dbReference type="ARBA" id="ARBA00023269"/>
    </source>
</evidence>
<reference evidence="9 10" key="1">
    <citation type="submission" date="2008-07" db="EMBL/GenBank/DDBJ databases">
        <authorList>
            <person name="El-Sayed N."/>
            <person name="Caler E."/>
            <person name="Inman J."/>
            <person name="Amedeo P."/>
            <person name="Hass B."/>
            <person name="Wortman J."/>
        </authorList>
    </citation>
    <scope>NUCLEOTIDE SEQUENCE [LARGE SCALE GENOMIC DNA]</scope>
    <source>
        <strain evidence="10">ATCC 50983 / TXsc</strain>
    </source>
</reference>
<evidence type="ECO:0000256" key="1">
    <source>
        <dbReference type="ARBA" id="ARBA00004123"/>
    </source>
</evidence>
<accession>C5KSF4</accession>
<keyword evidence="8" id="KW-0544">Nucleosome core</keyword>
<evidence type="ECO:0000256" key="5">
    <source>
        <dbReference type="ARBA" id="ARBA00022454"/>
    </source>
</evidence>
<keyword evidence="7" id="KW-0539">Nucleus</keyword>
<keyword evidence="5" id="KW-0158">Chromosome</keyword>
<dbReference type="EMBL" id="GG676038">
    <property type="protein sequence ID" value="EER12568.1"/>
    <property type="molecule type" value="Genomic_DNA"/>
</dbReference>
<comment type="subcellular location">
    <subcellularLocation>
        <location evidence="2">Chromosome</location>
    </subcellularLocation>
    <subcellularLocation>
        <location evidence="1">Nucleus</location>
    </subcellularLocation>
</comment>
<evidence type="ECO:0000313" key="10">
    <source>
        <dbReference type="Proteomes" id="UP000007800"/>
    </source>
</evidence>
<protein>
    <submittedName>
        <fullName evidence="9">Histone H4, putative</fullName>
    </submittedName>
</protein>
<dbReference type="PRINTS" id="PR00623">
    <property type="entry name" value="HISTONEH4"/>
</dbReference>
<keyword evidence="10" id="KW-1185">Reference proteome</keyword>
<comment type="subunit">
    <text evidence="4">The nucleosome is a histone octamer containing two molecules each of H2A, H2B, H3 and H4 assembled in one H3-H4 heterotetramer and two H2A-H2B heterodimers. The octamer wraps approximately 147 bp of DNA.</text>
</comment>